<dbReference type="RefSeq" id="WP_045273512.1">
    <property type="nucleotide sequence ID" value="NZ_JYIX01000039.1"/>
</dbReference>
<organism evidence="7 8">
    <name type="scientific">Microbacterium azadirachtae</name>
    <dbReference type="NCBI Taxonomy" id="582680"/>
    <lineage>
        <taxon>Bacteria</taxon>
        <taxon>Bacillati</taxon>
        <taxon>Actinomycetota</taxon>
        <taxon>Actinomycetes</taxon>
        <taxon>Micrococcales</taxon>
        <taxon>Microbacteriaceae</taxon>
        <taxon>Microbacterium</taxon>
    </lineage>
</organism>
<dbReference type="AlphaFoldDB" id="A0A0F0LDT1"/>
<feature type="DNA-binding region" description="H-T-H motif" evidence="5">
    <location>
        <begin position="42"/>
        <end position="61"/>
    </location>
</feature>
<keyword evidence="1" id="KW-0678">Repressor</keyword>
<evidence type="ECO:0000256" key="5">
    <source>
        <dbReference type="PROSITE-ProRule" id="PRU00335"/>
    </source>
</evidence>
<comment type="caution">
    <text evidence="7">The sequence shown here is derived from an EMBL/GenBank/DDBJ whole genome shotgun (WGS) entry which is preliminary data.</text>
</comment>
<keyword evidence="2" id="KW-0805">Transcription regulation</keyword>
<dbReference type="InterPro" id="IPR001647">
    <property type="entry name" value="HTH_TetR"/>
</dbReference>
<evidence type="ECO:0000256" key="4">
    <source>
        <dbReference type="ARBA" id="ARBA00023163"/>
    </source>
</evidence>
<evidence type="ECO:0000256" key="1">
    <source>
        <dbReference type="ARBA" id="ARBA00022491"/>
    </source>
</evidence>
<keyword evidence="8" id="KW-1185">Reference proteome</keyword>
<dbReference type="Pfam" id="PF00440">
    <property type="entry name" value="TetR_N"/>
    <property type="match status" value="1"/>
</dbReference>
<protein>
    <submittedName>
        <fullName evidence="7">HTH-type transcriptional repressor KstR</fullName>
    </submittedName>
</protein>
<proteinExistence type="predicted"/>
<evidence type="ECO:0000259" key="6">
    <source>
        <dbReference type="PROSITE" id="PS50977"/>
    </source>
</evidence>
<feature type="domain" description="HTH tetR-type" evidence="6">
    <location>
        <begin position="19"/>
        <end position="79"/>
    </location>
</feature>
<dbReference type="PANTHER" id="PTHR47506:SF6">
    <property type="entry name" value="HTH-TYPE TRANSCRIPTIONAL REPRESSOR NEMR"/>
    <property type="match status" value="1"/>
</dbReference>
<dbReference type="GO" id="GO:0003677">
    <property type="term" value="F:DNA binding"/>
    <property type="evidence" value="ECO:0007669"/>
    <property type="project" value="UniProtKB-UniRule"/>
</dbReference>
<dbReference type="PRINTS" id="PR00455">
    <property type="entry name" value="HTHTETR"/>
</dbReference>
<accession>A0A0F0LDT1</accession>
<evidence type="ECO:0000313" key="8">
    <source>
        <dbReference type="Proteomes" id="UP000033740"/>
    </source>
</evidence>
<dbReference type="STRING" id="582680.RS86_03500"/>
<dbReference type="EMBL" id="JYIX01000039">
    <property type="protein sequence ID" value="KJL31377.1"/>
    <property type="molecule type" value="Genomic_DNA"/>
</dbReference>
<dbReference type="InterPro" id="IPR036271">
    <property type="entry name" value="Tet_transcr_reg_TetR-rel_C_sf"/>
</dbReference>
<evidence type="ECO:0000256" key="2">
    <source>
        <dbReference type="ARBA" id="ARBA00023015"/>
    </source>
</evidence>
<keyword evidence="3 5" id="KW-0238">DNA-binding</keyword>
<dbReference type="PATRIC" id="fig|582680.6.peg.3584"/>
<name>A0A0F0LDT1_9MICO</name>
<evidence type="ECO:0000256" key="3">
    <source>
        <dbReference type="ARBA" id="ARBA00023125"/>
    </source>
</evidence>
<dbReference type="SUPFAM" id="SSF48498">
    <property type="entry name" value="Tetracyclin repressor-like, C-terminal domain"/>
    <property type="match status" value="1"/>
</dbReference>
<dbReference type="Gene3D" id="1.10.357.10">
    <property type="entry name" value="Tetracycline Repressor, domain 2"/>
    <property type="match status" value="1"/>
</dbReference>
<dbReference type="PANTHER" id="PTHR47506">
    <property type="entry name" value="TRANSCRIPTIONAL REGULATORY PROTEIN"/>
    <property type="match status" value="1"/>
</dbReference>
<dbReference type="SUPFAM" id="SSF46689">
    <property type="entry name" value="Homeodomain-like"/>
    <property type="match status" value="1"/>
</dbReference>
<dbReference type="InterPro" id="IPR039538">
    <property type="entry name" value="BetI_C"/>
</dbReference>
<sequence>MTDQSTPTRRTRAARLNPEERRAQILDAAVAVFGRQGYRQGSLKTVADEIGLTIQGLLHYFPTKEDLLLAALERRNEADQEALDAAYASGGTLESCRHILRRNLERPGFMRLFVTLAAEATDPEHPAHDYFLRRYRGAVVQFRDYLRRDVRAGRLTPDLDADDAASQIIALMDGLQLQYLLRPGFDLIAAFDAAVAPLARA</sequence>
<gene>
    <name evidence="7" type="primary">kstR_2</name>
    <name evidence="7" type="ORF">RS86_03500</name>
</gene>
<reference evidence="7 8" key="1">
    <citation type="submission" date="2015-02" db="EMBL/GenBank/DDBJ databases">
        <title>Draft genome sequences of ten Microbacterium spp. with emphasis on heavy metal contaminated environments.</title>
        <authorList>
            <person name="Corretto E."/>
        </authorList>
    </citation>
    <scope>NUCLEOTIDE SEQUENCE [LARGE SCALE GENOMIC DNA]</scope>
    <source>
        <strain evidence="7 8">ARN176</strain>
    </source>
</reference>
<dbReference type="Pfam" id="PF13977">
    <property type="entry name" value="TetR_C_6"/>
    <property type="match status" value="1"/>
</dbReference>
<evidence type="ECO:0000313" key="7">
    <source>
        <dbReference type="EMBL" id="KJL31377.1"/>
    </source>
</evidence>
<dbReference type="InterPro" id="IPR009057">
    <property type="entry name" value="Homeodomain-like_sf"/>
</dbReference>
<dbReference type="Proteomes" id="UP000033740">
    <property type="component" value="Unassembled WGS sequence"/>
</dbReference>
<keyword evidence="4" id="KW-0804">Transcription</keyword>
<dbReference type="PROSITE" id="PS50977">
    <property type="entry name" value="HTH_TETR_2"/>
    <property type="match status" value="1"/>
</dbReference>